<reference evidence="1" key="1">
    <citation type="submission" date="2023-10" db="EMBL/GenBank/DDBJ databases">
        <title>Genome assembly of Pristionchus species.</title>
        <authorList>
            <person name="Yoshida K."/>
            <person name="Sommer R.J."/>
        </authorList>
    </citation>
    <scope>NUCLEOTIDE SEQUENCE</scope>
    <source>
        <strain evidence="1">RS0144</strain>
    </source>
</reference>
<dbReference type="Gene3D" id="2.170.270.10">
    <property type="entry name" value="SET domain"/>
    <property type="match status" value="1"/>
</dbReference>
<sequence>QYCCGLKSSLEMDGNWMPLFVKDRDSANECRYVIECTDDCGCSVSRCQNRALQKGRQKPLLIFRHPIKGWSLRA</sequence>
<evidence type="ECO:0000313" key="2">
    <source>
        <dbReference type="Proteomes" id="UP001432027"/>
    </source>
</evidence>
<dbReference type="Proteomes" id="UP001432027">
    <property type="component" value="Unassembled WGS sequence"/>
</dbReference>
<dbReference type="EMBL" id="BTSX01000004">
    <property type="protein sequence ID" value="GMS91792.1"/>
    <property type="molecule type" value="Genomic_DNA"/>
</dbReference>
<comment type="caution">
    <text evidence="1">The sequence shown here is derived from an EMBL/GenBank/DDBJ whole genome shotgun (WGS) entry which is preliminary data.</text>
</comment>
<proteinExistence type="predicted"/>
<feature type="non-terminal residue" evidence="1">
    <location>
        <position position="74"/>
    </location>
</feature>
<dbReference type="InterPro" id="IPR046341">
    <property type="entry name" value="SET_dom_sf"/>
</dbReference>
<gene>
    <name evidence="1" type="ORF">PENTCL1PPCAC_13967</name>
</gene>
<feature type="non-terminal residue" evidence="1">
    <location>
        <position position="1"/>
    </location>
</feature>
<evidence type="ECO:0000313" key="1">
    <source>
        <dbReference type="EMBL" id="GMS91792.1"/>
    </source>
</evidence>
<evidence type="ECO:0008006" key="3">
    <source>
        <dbReference type="Google" id="ProtNLM"/>
    </source>
</evidence>
<dbReference type="SUPFAM" id="SSF82199">
    <property type="entry name" value="SET domain"/>
    <property type="match status" value="1"/>
</dbReference>
<accession>A0AAV5TA23</accession>
<keyword evidence="2" id="KW-1185">Reference proteome</keyword>
<organism evidence="1 2">
    <name type="scientific">Pristionchus entomophagus</name>
    <dbReference type="NCBI Taxonomy" id="358040"/>
    <lineage>
        <taxon>Eukaryota</taxon>
        <taxon>Metazoa</taxon>
        <taxon>Ecdysozoa</taxon>
        <taxon>Nematoda</taxon>
        <taxon>Chromadorea</taxon>
        <taxon>Rhabditida</taxon>
        <taxon>Rhabditina</taxon>
        <taxon>Diplogasteromorpha</taxon>
        <taxon>Diplogasteroidea</taxon>
        <taxon>Neodiplogasteridae</taxon>
        <taxon>Pristionchus</taxon>
    </lineage>
</organism>
<name>A0AAV5TA23_9BILA</name>
<protein>
    <recommendedName>
        <fullName evidence="3">Pre-SET domain-containing protein</fullName>
    </recommendedName>
</protein>
<dbReference type="AlphaFoldDB" id="A0AAV5TA23"/>